<keyword evidence="1" id="KW-1133">Transmembrane helix</keyword>
<reference evidence="2" key="1">
    <citation type="submission" date="2021-01" db="EMBL/GenBank/DDBJ databases">
        <authorList>
            <person name="Corre E."/>
            <person name="Pelletier E."/>
            <person name="Niang G."/>
            <person name="Scheremetjew M."/>
            <person name="Finn R."/>
            <person name="Kale V."/>
            <person name="Holt S."/>
            <person name="Cochrane G."/>
            <person name="Meng A."/>
            <person name="Brown T."/>
            <person name="Cohen L."/>
        </authorList>
    </citation>
    <scope>NUCLEOTIDE SEQUENCE</scope>
    <source>
        <strain evidence="2">Isolate 1302-5</strain>
    </source>
</reference>
<feature type="transmembrane region" description="Helical" evidence="1">
    <location>
        <begin position="7"/>
        <end position="27"/>
    </location>
</feature>
<protein>
    <submittedName>
        <fullName evidence="2">Uncharacterized protein</fullName>
    </submittedName>
</protein>
<accession>A0A7S4JLD1</accession>
<name>A0A7S4JLD1_9STRA</name>
<keyword evidence="1" id="KW-0472">Membrane</keyword>
<proteinExistence type="predicted"/>
<dbReference type="AlphaFoldDB" id="A0A7S4JLD1"/>
<evidence type="ECO:0000256" key="1">
    <source>
        <dbReference type="SAM" id="Phobius"/>
    </source>
</evidence>
<keyword evidence="1" id="KW-0812">Transmembrane</keyword>
<dbReference type="EMBL" id="HBKQ01042908">
    <property type="protein sequence ID" value="CAE2267092.1"/>
    <property type="molecule type" value="Transcribed_RNA"/>
</dbReference>
<feature type="transmembrane region" description="Helical" evidence="1">
    <location>
        <begin position="230"/>
        <end position="249"/>
    </location>
</feature>
<gene>
    <name evidence="2" type="ORF">OAUR00152_LOCUS29547</name>
</gene>
<feature type="transmembrane region" description="Helical" evidence="1">
    <location>
        <begin position="47"/>
        <end position="66"/>
    </location>
</feature>
<feature type="transmembrane region" description="Helical" evidence="1">
    <location>
        <begin position="130"/>
        <end position="152"/>
    </location>
</feature>
<sequence length="250" mass="25763">MTHISDSLLINSFVVLSVAIGGMAAFAPQTAAIKYGFGVKAGTASSLFLQGSGYITLCSAVVLYLCSTGNVSLHTALGCGMLSRIFWLVKSIATGAFAEAGIKTDRIGLVTTVVSACTYVLLSGNGDVDVAARAIVALVGVSAALLFLNPVLASRAVFSKEFSKPGNDDTTVTKVVFRAFGKTNLVNISLMAAMTMGSSTAKALGCCNAIWALAELHDIVTRQYLDLGKGISTCIVSFSIAAITSSILLA</sequence>
<evidence type="ECO:0000313" key="2">
    <source>
        <dbReference type="EMBL" id="CAE2267092.1"/>
    </source>
</evidence>
<feature type="transmembrane region" description="Helical" evidence="1">
    <location>
        <begin position="107"/>
        <end position="124"/>
    </location>
</feature>
<organism evidence="2">
    <name type="scientific">Odontella aurita</name>
    <dbReference type="NCBI Taxonomy" id="265563"/>
    <lineage>
        <taxon>Eukaryota</taxon>
        <taxon>Sar</taxon>
        <taxon>Stramenopiles</taxon>
        <taxon>Ochrophyta</taxon>
        <taxon>Bacillariophyta</taxon>
        <taxon>Mediophyceae</taxon>
        <taxon>Biddulphiophycidae</taxon>
        <taxon>Eupodiscales</taxon>
        <taxon>Odontellaceae</taxon>
        <taxon>Odontella</taxon>
    </lineage>
</organism>